<name>A0A5N4ATU7_PHOPY</name>
<dbReference type="Proteomes" id="UP000327044">
    <property type="component" value="Unassembled WGS sequence"/>
</dbReference>
<dbReference type="InParanoid" id="A0A5N4ATU7"/>
<evidence type="ECO:0000313" key="2">
    <source>
        <dbReference type="EMBL" id="KAB0800764.1"/>
    </source>
</evidence>
<keyword evidence="3" id="KW-1185">Reference proteome</keyword>
<organism evidence="2 3">
    <name type="scientific">Photinus pyralis</name>
    <name type="common">Common eastern firefly</name>
    <name type="synonym">Lampyris pyralis</name>
    <dbReference type="NCBI Taxonomy" id="7054"/>
    <lineage>
        <taxon>Eukaryota</taxon>
        <taxon>Metazoa</taxon>
        <taxon>Ecdysozoa</taxon>
        <taxon>Arthropoda</taxon>
        <taxon>Hexapoda</taxon>
        <taxon>Insecta</taxon>
        <taxon>Pterygota</taxon>
        <taxon>Neoptera</taxon>
        <taxon>Endopterygota</taxon>
        <taxon>Coleoptera</taxon>
        <taxon>Polyphaga</taxon>
        <taxon>Elateriformia</taxon>
        <taxon>Elateroidea</taxon>
        <taxon>Lampyridae</taxon>
        <taxon>Lampyrinae</taxon>
        <taxon>Photinus</taxon>
    </lineage>
</organism>
<dbReference type="EMBL" id="VVIM01000004">
    <property type="protein sequence ID" value="KAB0800764.1"/>
    <property type="molecule type" value="Genomic_DNA"/>
</dbReference>
<proteinExistence type="predicted"/>
<dbReference type="PANTHER" id="PTHR13475">
    <property type="entry name" value="NEUGRIN"/>
    <property type="match status" value="1"/>
</dbReference>
<dbReference type="AlphaFoldDB" id="A0A5N4ATU7"/>
<dbReference type="OrthoDB" id="6415470at2759"/>
<comment type="caution">
    <text evidence="2">The sequence shown here is derived from an EMBL/GenBank/DDBJ whole genome shotgun (WGS) entry which is preliminary data.</text>
</comment>
<dbReference type="Pfam" id="PF06413">
    <property type="entry name" value="Neugrin"/>
    <property type="match status" value="1"/>
</dbReference>
<evidence type="ECO:0000256" key="1">
    <source>
        <dbReference type="SAM" id="MobiDB-lite"/>
    </source>
</evidence>
<feature type="compositionally biased region" description="Polar residues" evidence="1">
    <location>
        <begin position="228"/>
        <end position="244"/>
    </location>
</feature>
<gene>
    <name evidence="2" type="ORF">PPYR_06503</name>
</gene>
<accession>A0A5N4ATU7</accession>
<reference evidence="2 3" key="1">
    <citation type="journal article" date="2018" name="Elife">
        <title>Firefly genomes illuminate parallel origins of bioluminescence in beetles.</title>
        <authorList>
            <person name="Fallon T.R."/>
            <person name="Lower S.E."/>
            <person name="Chang C.H."/>
            <person name="Bessho-Uehara M."/>
            <person name="Martin G.J."/>
            <person name="Bewick A.J."/>
            <person name="Behringer M."/>
            <person name="Debat H.J."/>
            <person name="Wong I."/>
            <person name="Day J.C."/>
            <person name="Suvorov A."/>
            <person name="Silva C.J."/>
            <person name="Stanger-Hall K.F."/>
            <person name="Hall D.W."/>
            <person name="Schmitz R.J."/>
            <person name="Nelson D.R."/>
            <person name="Lewis S.M."/>
            <person name="Shigenobu S."/>
            <person name="Bybee S.M."/>
            <person name="Larracuente A.M."/>
            <person name="Oba Y."/>
            <person name="Weng J.K."/>
        </authorList>
    </citation>
    <scope>NUCLEOTIDE SEQUENCE [LARGE SCALE GENOMIC DNA]</scope>
    <source>
        <strain evidence="2">1611_PpyrPB1</strain>
        <tissue evidence="2">Whole body</tissue>
    </source>
</reference>
<evidence type="ECO:0000313" key="3">
    <source>
        <dbReference type="Proteomes" id="UP000327044"/>
    </source>
</evidence>
<dbReference type="GO" id="GO:0005634">
    <property type="term" value="C:nucleus"/>
    <property type="evidence" value="ECO:0007669"/>
    <property type="project" value="TreeGrafter"/>
</dbReference>
<dbReference type="FunCoup" id="A0A5N4ATU7">
    <property type="interactions" value="402"/>
</dbReference>
<feature type="region of interest" description="Disordered" evidence="1">
    <location>
        <begin position="223"/>
        <end position="244"/>
    </location>
</feature>
<dbReference type="PANTHER" id="PTHR13475:SF3">
    <property type="entry name" value="NEUGRIN"/>
    <property type="match status" value="1"/>
</dbReference>
<dbReference type="InterPro" id="IPR010487">
    <property type="entry name" value="NGRN/Rrg9"/>
</dbReference>
<protein>
    <submittedName>
        <fullName evidence="2">Uncharacterized protein</fullName>
    </submittedName>
</protein>
<sequence>MFVVRSLLPNCNAIIVKEIRRNLPRRDPGIYHRRKLLENDNDDTSVDLGNYDYDLETDFTNVGSSYEDHLQDSNKEREILSKNIVKQKYFKEAATNFLTWNDKEQIRYLHSTDPEEWSIEKLSEGFPALPHVIAKLVKPQSWEKKSAQKIQNHDKSVTKNWEMFKANKITNLSTELRQHLQKFTNRTLNLKPAYLEHTKKTTPPKIKMGSEFSDIIVSYQRTKHNAETPKQTDFSKGSSNNQQLQDTYMLSTTKQNKRDKHITLQQLQEDIVKKSFGGTVSPEEEDLLRETKKDNMEKCDVQIIEKDPLEISKVHTATSVVAKKKATKDYLLEYPEKIFIPKGIGKPGCTYRLNDCYYDDDGLFLYRVPGMYK</sequence>